<protein>
    <recommendedName>
        <fullName evidence="10">Lysophospholipid acyltransferase 1-like</fullName>
    </recommendedName>
</protein>
<dbReference type="InterPro" id="IPR049941">
    <property type="entry name" value="LPLAT_7/PORCN-like"/>
</dbReference>
<keyword evidence="9" id="KW-1185">Reference proteome</keyword>
<evidence type="ECO:0000256" key="2">
    <source>
        <dbReference type="ARBA" id="ARBA00022679"/>
    </source>
</evidence>
<evidence type="ECO:0000256" key="4">
    <source>
        <dbReference type="ARBA" id="ARBA00022989"/>
    </source>
</evidence>
<reference evidence="8 9" key="1">
    <citation type="submission" date="2020-08" db="EMBL/GenBank/DDBJ databases">
        <title>Plant Genome Project.</title>
        <authorList>
            <person name="Zhang R.-G."/>
        </authorList>
    </citation>
    <scope>NUCLEOTIDE SEQUENCE [LARGE SCALE GENOMIC DNA]</scope>
    <source>
        <tissue evidence="8">Rhizome</tissue>
    </source>
</reference>
<name>A0A8J5EVP1_ZINOF</name>
<dbReference type="GO" id="GO:0008654">
    <property type="term" value="P:phospholipid biosynthetic process"/>
    <property type="evidence" value="ECO:0007669"/>
    <property type="project" value="TreeGrafter"/>
</dbReference>
<comment type="caution">
    <text evidence="8">The sequence shown here is derived from an EMBL/GenBank/DDBJ whole genome shotgun (WGS) entry which is preliminary data.</text>
</comment>
<keyword evidence="6" id="KW-0012">Acyltransferase</keyword>
<keyword evidence="3 7" id="KW-0812">Transmembrane</keyword>
<comment type="subcellular location">
    <subcellularLocation>
        <location evidence="1">Membrane</location>
        <topology evidence="1">Multi-pass membrane protein</topology>
    </subcellularLocation>
</comment>
<dbReference type="InterPro" id="IPR004299">
    <property type="entry name" value="MBOAT_fam"/>
</dbReference>
<evidence type="ECO:0008006" key="10">
    <source>
        <dbReference type="Google" id="ProtNLM"/>
    </source>
</evidence>
<dbReference type="GO" id="GO:0016746">
    <property type="term" value="F:acyltransferase activity"/>
    <property type="evidence" value="ECO:0007669"/>
    <property type="project" value="UniProtKB-KW"/>
</dbReference>
<dbReference type="GO" id="GO:0005783">
    <property type="term" value="C:endoplasmic reticulum"/>
    <property type="evidence" value="ECO:0007669"/>
    <property type="project" value="TreeGrafter"/>
</dbReference>
<evidence type="ECO:0000256" key="6">
    <source>
        <dbReference type="ARBA" id="ARBA00023315"/>
    </source>
</evidence>
<feature type="transmembrane region" description="Helical" evidence="7">
    <location>
        <begin position="301"/>
        <end position="321"/>
    </location>
</feature>
<gene>
    <name evidence="8" type="ORF">ZIOFF_068675</name>
</gene>
<dbReference type="PANTHER" id="PTHR13906">
    <property type="entry name" value="PORCUPINE"/>
    <property type="match status" value="1"/>
</dbReference>
<dbReference type="EMBL" id="JACMSC010000019">
    <property type="protein sequence ID" value="KAG6474736.1"/>
    <property type="molecule type" value="Genomic_DNA"/>
</dbReference>
<keyword evidence="2" id="KW-0808">Transferase</keyword>
<dbReference type="AlphaFoldDB" id="A0A8J5EVP1"/>
<dbReference type="GO" id="GO:0019432">
    <property type="term" value="P:triglyceride biosynthetic process"/>
    <property type="evidence" value="ECO:0007669"/>
    <property type="project" value="TreeGrafter"/>
</dbReference>
<sequence length="427" mass="48515">MAMGYSFMLLFRPYAGVTTFFSGFAYLIRCHVYYMSGDAWKEGRIDVTGSLMVLTRKVISCAMNCSDRLLKDENLSEVQKKHRLICCPSLIEYIGYCLCCGSHFAGPVFEMKDYLEWTKRRGTWSPHDSPLPSLLGATLHALLQAAIHMGLDLQLVPKFPLSQFNEPIYQNWGFWQKLFYQYMSGFTARWKYYFIWSISEAAIIISGLGFSGWSVSSPPRPLWDRAKNVDVLGVEFATKHRSIATRMEHTSQHLAMSLGACNLRGYVVADVYERLIQKGKKPRFFQLLATQTISAVWHGLYPGYIIFFVQLALMIAGSRILSSKETLASYRSLCFVGAIVPIVVILLSYIIKPARPARLRKPSEEDPHFSVLAKEVKEFSKFPVSFRVYLNKSYFLELEQEESQALIGQKLPLNASTVGISQLLCSL</sequence>
<dbReference type="PANTHER" id="PTHR13906:SF4">
    <property type="entry name" value="LYSOPHOSPHOLIPID ACYLTRANSFERASE 6"/>
    <property type="match status" value="1"/>
</dbReference>
<feature type="transmembrane region" description="Helical" evidence="7">
    <location>
        <begin position="333"/>
        <end position="351"/>
    </location>
</feature>
<feature type="transmembrane region" description="Helical" evidence="7">
    <location>
        <begin position="192"/>
        <end position="213"/>
    </location>
</feature>
<dbReference type="Pfam" id="PF03062">
    <property type="entry name" value="MBOAT"/>
    <property type="match status" value="2"/>
</dbReference>
<evidence type="ECO:0000313" key="9">
    <source>
        <dbReference type="Proteomes" id="UP000734854"/>
    </source>
</evidence>
<evidence type="ECO:0000256" key="1">
    <source>
        <dbReference type="ARBA" id="ARBA00004141"/>
    </source>
</evidence>
<feature type="transmembrane region" description="Helical" evidence="7">
    <location>
        <begin position="6"/>
        <end position="28"/>
    </location>
</feature>
<proteinExistence type="predicted"/>
<keyword evidence="5 7" id="KW-0472">Membrane</keyword>
<dbReference type="GO" id="GO:0030258">
    <property type="term" value="P:lipid modification"/>
    <property type="evidence" value="ECO:0007669"/>
    <property type="project" value="TreeGrafter"/>
</dbReference>
<accession>A0A8J5EVP1</accession>
<evidence type="ECO:0000256" key="7">
    <source>
        <dbReference type="SAM" id="Phobius"/>
    </source>
</evidence>
<evidence type="ECO:0000256" key="3">
    <source>
        <dbReference type="ARBA" id="ARBA00022692"/>
    </source>
</evidence>
<dbReference type="GO" id="GO:0016020">
    <property type="term" value="C:membrane"/>
    <property type="evidence" value="ECO:0007669"/>
    <property type="project" value="UniProtKB-SubCell"/>
</dbReference>
<evidence type="ECO:0000313" key="8">
    <source>
        <dbReference type="EMBL" id="KAG6474736.1"/>
    </source>
</evidence>
<dbReference type="Proteomes" id="UP000734854">
    <property type="component" value="Unassembled WGS sequence"/>
</dbReference>
<evidence type="ECO:0000256" key="5">
    <source>
        <dbReference type="ARBA" id="ARBA00023136"/>
    </source>
</evidence>
<keyword evidence="4 7" id="KW-1133">Transmembrane helix</keyword>
<organism evidence="8 9">
    <name type="scientific">Zingiber officinale</name>
    <name type="common">Ginger</name>
    <name type="synonym">Amomum zingiber</name>
    <dbReference type="NCBI Taxonomy" id="94328"/>
    <lineage>
        <taxon>Eukaryota</taxon>
        <taxon>Viridiplantae</taxon>
        <taxon>Streptophyta</taxon>
        <taxon>Embryophyta</taxon>
        <taxon>Tracheophyta</taxon>
        <taxon>Spermatophyta</taxon>
        <taxon>Magnoliopsida</taxon>
        <taxon>Liliopsida</taxon>
        <taxon>Zingiberales</taxon>
        <taxon>Zingiberaceae</taxon>
        <taxon>Zingiber</taxon>
    </lineage>
</organism>